<keyword evidence="1" id="KW-0472">Membrane</keyword>
<reference evidence="2 3" key="1">
    <citation type="submission" date="2013-04" db="EMBL/GenBank/DDBJ databases">
        <title>The Genome Sequence of Sutterella wadsworthensis HGA0223.</title>
        <authorList>
            <consortium name="The Broad Institute Genomics Platform"/>
            <person name="Earl A."/>
            <person name="Ward D."/>
            <person name="Feldgarden M."/>
            <person name="Gevers D."/>
            <person name="Schmidt T.M."/>
            <person name="Dover J."/>
            <person name="Dai D."/>
            <person name="Walker B."/>
            <person name="Young S."/>
            <person name="Zeng Q."/>
            <person name="Gargeya S."/>
            <person name="Fitzgerald M."/>
            <person name="Haas B."/>
            <person name="Abouelleil A."/>
            <person name="Allen A.W."/>
            <person name="Alvarado L."/>
            <person name="Arachchi H.M."/>
            <person name="Berlin A.M."/>
            <person name="Chapman S.B."/>
            <person name="Gainer-Dewar J."/>
            <person name="Goldberg J."/>
            <person name="Griggs A."/>
            <person name="Gujja S."/>
            <person name="Hansen M."/>
            <person name="Howarth C."/>
            <person name="Imamovic A."/>
            <person name="Ireland A."/>
            <person name="Larimer J."/>
            <person name="McCowan C."/>
            <person name="Murphy C."/>
            <person name="Pearson M."/>
            <person name="Poon T.W."/>
            <person name="Priest M."/>
            <person name="Roberts A."/>
            <person name="Saif S."/>
            <person name="Shea T."/>
            <person name="Sisk P."/>
            <person name="Sykes S."/>
            <person name="Wortman J."/>
            <person name="Nusbaum C."/>
            <person name="Birren B."/>
        </authorList>
    </citation>
    <scope>NUCLEOTIDE SEQUENCE [LARGE SCALE GENOMIC DNA]</scope>
    <source>
        <strain evidence="2 3">HGA0223</strain>
    </source>
</reference>
<proteinExistence type="predicted"/>
<dbReference type="PANTHER" id="PTHR30438">
    <property type="entry name" value="36 KDA ANTIGEN-RELATED"/>
    <property type="match status" value="1"/>
</dbReference>
<feature type="transmembrane region" description="Helical" evidence="1">
    <location>
        <begin position="39"/>
        <end position="61"/>
    </location>
</feature>
<evidence type="ECO:0000256" key="1">
    <source>
        <dbReference type="SAM" id="Phobius"/>
    </source>
</evidence>
<dbReference type="AlphaFoldDB" id="S3BWN6"/>
<dbReference type="Gene3D" id="1.10.287.470">
    <property type="entry name" value="Helix hairpin bin"/>
    <property type="match status" value="1"/>
</dbReference>
<accession>S3BWN6</accession>
<dbReference type="PANTHER" id="PTHR30438:SF1">
    <property type="entry name" value="36 KDA ANTIGEN"/>
    <property type="match status" value="1"/>
</dbReference>
<dbReference type="Gene3D" id="2.40.50.100">
    <property type="match status" value="1"/>
</dbReference>
<keyword evidence="1" id="KW-0812">Transmembrane</keyword>
<evidence type="ECO:0000313" key="2">
    <source>
        <dbReference type="EMBL" id="EPD98497.1"/>
    </source>
</evidence>
<dbReference type="STRING" id="1203554.HMPREF1476_01536"/>
<evidence type="ECO:0000313" key="3">
    <source>
        <dbReference type="Proteomes" id="UP000014400"/>
    </source>
</evidence>
<dbReference type="HOGENOM" id="CLU_018816_6_1_4"/>
<dbReference type="EMBL" id="ATCF01000022">
    <property type="protein sequence ID" value="EPD98497.1"/>
    <property type="molecule type" value="Genomic_DNA"/>
</dbReference>
<dbReference type="Gene3D" id="2.40.30.170">
    <property type="match status" value="1"/>
</dbReference>
<sequence>MRPPQPSLIQNLSPLAMTTSQQPAAPAPKHDSRPSASSILPAVFGGAVLVGAFVFIGWGIWQAMHPAPVPLQGLMDATTVSVAAKVPGRLAAVTVKEGDQVAAGDAVARLTLPEIEAKVAQAKALHEAAAAKADMAQEGARTEELDAARADLARARAGEHLARVTNTRVAALFKDGLVSTQKRDEAAAQLKASSELAAAAAAKVTALENGARRQEKTAAEALAAQAAGGVAEASSLAGEAEVRTPASGEVTRVVMHAGEVVPAGFPVVLVTDLADSWAVFNIREDELKNIRVGTILKANIPALGADMDFSVYWINPRGTYATWRATRQSSGYDLRTFEVRARPSTPNPDLRPGMTVIIDRSQLDALQ</sequence>
<dbReference type="SUPFAM" id="SSF111369">
    <property type="entry name" value="HlyD-like secretion proteins"/>
    <property type="match status" value="2"/>
</dbReference>
<keyword evidence="3" id="KW-1185">Reference proteome</keyword>
<dbReference type="Proteomes" id="UP000014400">
    <property type="component" value="Unassembled WGS sequence"/>
</dbReference>
<name>S3BWN6_9BURK</name>
<comment type="caution">
    <text evidence="2">The sequence shown here is derived from an EMBL/GenBank/DDBJ whole genome shotgun (WGS) entry which is preliminary data.</text>
</comment>
<keyword evidence="1" id="KW-1133">Transmembrane helix</keyword>
<dbReference type="eggNOG" id="COG1566">
    <property type="taxonomic scope" value="Bacteria"/>
</dbReference>
<gene>
    <name evidence="2" type="ORF">HMPREF1476_01536</name>
</gene>
<protein>
    <submittedName>
        <fullName evidence="2">Uncharacterized protein</fullName>
    </submittedName>
</protein>
<dbReference type="PATRIC" id="fig|1203554.3.peg.1614"/>
<organism evidence="2 3">
    <name type="scientific">Sutterella wadsworthensis HGA0223</name>
    <dbReference type="NCBI Taxonomy" id="1203554"/>
    <lineage>
        <taxon>Bacteria</taxon>
        <taxon>Pseudomonadati</taxon>
        <taxon>Pseudomonadota</taxon>
        <taxon>Betaproteobacteria</taxon>
        <taxon>Burkholderiales</taxon>
        <taxon>Sutterellaceae</taxon>
        <taxon>Sutterella</taxon>
    </lineage>
</organism>